<gene>
    <name evidence="3" type="ORF">FE257_005400</name>
</gene>
<sequence>MAISIPGGRPGPLQSRNIAIFSLFAVLTGTWFAFRSQTPNKKDTLGSNKDAQTGGGGQTGENKVERTPKNK</sequence>
<feature type="compositionally biased region" description="Basic and acidic residues" evidence="1">
    <location>
        <begin position="62"/>
        <end position="71"/>
    </location>
</feature>
<keyword evidence="4" id="KW-1185">Reference proteome</keyword>
<keyword evidence="2" id="KW-0812">Transmembrane</keyword>
<evidence type="ECO:0000313" key="3">
    <source>
        <dbReference type="EMBL" id="KAF9890829.1"/>
    </source>
</evidence>
<keyword evidence="2" id="KW-1133">Transmembrane helix</keyword>
<organism evidence="3 4">
    <name type="scientific">Aspergillus nanangensis</name>
    <dbReference type="NCBI Taxonomy" id="2582783"/>
    <lineage>
        <taxon>Eukaryota</taxon>
        <taxon>Fungi</taxon>
        <taxon>Dikarya</taxon>
        <taxon>Ascomycota</taxon>
        <taxon>Pezizomycotina</taxon>
        <taxon>Eurotiomycetes</taxon>
        <taxon>Eurotiomycetidae</taxon>
        <taxon>Eurotiales</taxon>
        <taxon>Aspergillaceae</taxon>
        <taxon>Aspergillus</taxon>
        <taxon>Aspergillus subgen. Circumdati</taxon>
    </lineage>
</organism>
<keyword evidence="2" id="KW-0472">Membrane</keyword>
<accession>A0AAD4CQI6</accession>
<name>A0AAD4CQI6_ASPNN</name>
<dbReference type="AlphaFoldDB" id="A0AAD4CQI6"/>
<proteinExistence type="predicted"/>
<evidence type="ECO:0000256" key="1">
    <source>
        <dbReference type="SAM" id="MobiDB-lite"/>
    </source>
</evidence>
<feature type="region of interest" description="Disordered" evidence="1">
    <location>
        <begin position="38"/>
        <end position="71"/>
    </location>
</feature>
<evidence type="ECO:0000256" key="2">
    <source>
        <dbReference type="SAM" id="Phobius"/>
    </source>
</evidence>
<reference evidence="3" key="2">
    <citation type="submission" date="2020-02" db="EMBL/GenBank/DDBJ databases">
        <authorList>
            <person name="Gilchrist C.L.M."/>
            <person name="Chooi Y.-H."/>
        </authorList>
    </citation>
    <scope>NUCLEOTIDE SEQUENCE</scope>
    <source>
        <strain evidence="3">MST-FP2251</strain>
    </source>
</reference>
<dbReference type="EMBL" id="VCAU01000023">
    <property type="protein sequence ID" value="KAF9890829.1"/>
    <property type="molecule type" value="Genomic_DNA"/>
</dbReference>
<dbReference type="Proteomes" id="UP001194746">
    <property type="component" value="Unassembled WGS sequence"/>
</dbReference>
<feature type="compositionally biased region" description="Polar residues" evidence="1">
    <location>
        <begin position="38"/>
        <end position="51"/>
    </location>
</feature>
<evidence type="ECO:0000313" key="4">
    <source>
        <dbReference type="Proteomes" id="UP001194746"/>
    </source>
</evidence>
<reference evidence="3" key="1">
    <citation type="journal article" date="2019" name="Beilstein J. Org. Chem.">
        <title>Nanangenines: drimane sesquiterpenoids as the dominant metabolite cohort of a novel Australian fungus, Aspergillus nanangensis.</title>
        <authorList>
            <person name="Lacey H.J."/>
            <person name="Gilchrist C.L.M."/>
            <person name="Crombie A."/>
            <person name="Kalaitzis J.A."/>
            <person name="Vuong D."/>
            <person name="Rutledge P.J."/>
            <person name="Turner P."/>
            <person name="Pitt J.I."/>
            <person name="Lacey E."/>
            <person name="Chooi Y.H."/>
            <person name="Piggott A.M."/>
        </authorList>
    </citation>
    <scope>NUCLEOTIDE SEQUENCE</scope>
    <source>
        <strain evidence="3">MST-FP2251</strain>
    </source>
</reference>
<comment type="caution">
    <text evidence="3">The sequence shown here is derived from an EMBL/GenBank/DDBJ whole genome shotgun (WGS) entry which is preliminary data.</text>
</comment>
<protein>
    <submittedName>
        <fullName evidence="3">Uncharacterized protein</fullName>
    </submittedName>
</protein>
<feature type="transmembrane region" description="Helical" evidence="2">
    <location>
        <begin position="18"/>
        <end position="34"/>
    </location>
</feature>